<reference evidence="2" key="1">
    <citation type="submission" date="2021-03" db="EMBL/GenBank/DDBJ databases">
        <title>Draft genome sequence of rust myrtle Austropuccinia psidii MF-1, a brazilian biotype.</title>
        <authorList>
            <person name="Quecine M.C."/>
            <person name="Pachon D.M.R."/>
            <person name="Bonatelli M.L."/>
            <person name="Correr F.H."/>
            <person name="Franceschini L.M."/>
            <person name="Leite T.F."/>
            <person name="Margarido G.R.A."/>
            <person name="Almeida C.A."/>
            <person name="Ferrarezi J.A."/>
            <person name="Labate C.A."/>
        </authorList>
    </citation>
    <scope>NUCLEOTIDE SEQUENCE</scope>
    <source>
        <strain evidence="2">MF-1</strain>
    </source>
</reference>
<feature type="region of interest" description="Disordered" evidence="1">
    <location>
        <begin position="1"/>
        <end position="36"/>
    </location>
</feature>
<evidence type="ECO:0000256" key="1">
    <source>
        <dbReference type="SAM" id="MobiDB-lite"/>
    </source>
</evidence>
<proteinExistence type="predicted"/>
<gene>
    <name evidence="2" type="ORF">O181_065541</name>
</gene>
<keyword evidence="3" id="KW-1185">Reference proteome</keyword>
<accession>A0A9Q3EP59</accession>
<evidence type="ECO:0000313" key="2">
    <source>
        <dbReference type="EMBL" id="MBW0525826.1"/>
    </source>
</evidence>
<organism evidence="2 3">
    <name type="scientific">Austropuccinia psidii MF-1</name>
    <dbReference type="NCBI Taxonomy" id="1389203"/>
    <lineage>
        <taxon>Eukaryota</taxon>
        <taxon>Fungi</taxon>
        <taxon>Dikarya</taxon>
        <taxon>Basidiomycota</taxon>
        <taxon>Pucciniomycotina</taxon>
        <taxon>Pucciniomycetes</taxon>
        <taxon>Pucciniales</taxon>
        <taxon>Sphaerophragmiaceae</taxon>
        <taxon>Austropuccinia</taxon>
    </lineage>
</organism>
<sequence>MGDYPRLPKGLRSRLGEDEDEEGQESVEEEESEETKFAALLEGVPETSEARNLALSNTPLVSQAEPNFFKMMKKMTQLERNLTQAVSPRDN</sequence>
<protein>
    <submittedName>
        <fullName evidence="2">Uncharacterized protein</fullName>
    </submittedName>
</protein>
<dbReference type="Proteomes" id="UP000765509">
    <property type="component" value="Unassembled WGS sequence"/>
</dbReference>
<dbReference type="AlphaFoldDB" id="A0A9Q3EP59"/>
<name>A0A9Q3EP59_9BASI</name>
<dbReference type="EMBL" id="AVOT02032102">
    <property type="protein sequence ID" value="MBW0525826.1"/>
    <property type="molecule type" value="Genomic_DNA"/>
</dbReference>
<comment type="caution">
    <text evidence="2">The sequence shown here is derived from an EMBL/GenBank/DDBJ whole genome shotgun (WGS) entry which is preliminary data.</text>
</comment>
<feature type="compositionally biased region" description="Acidic residues" evidence="1">
    <location>
        <begin position="17"/>
        <end position="33"/>
    </location>
</feature>
<evidence type="ECO:0000313" key="3">
    <source>
        <dbReference type="Proteomes" id="UP000765509"/>
    </source>
</evidence>